<dbReference type="OrthoDB" id="597632at2"/>
<evidence type="ECO:0000256" key="1">
    <source>
        <dbReference type="SAM" id="MobiDB-lite"/>
    </source>
</evidence>
<keyword evidence="4" id="KW-1185">Reference proteome</keyword>
<comment type="caution">
    <text evidence="3">The sequence shown here is derived from an EMBL/GenBank/DDBJ whole genome shotgun (WGS) entry which is preliminary data.</text>
</comment>
<evidence type="ECO:0000313" key="3">
    <source>
        <dbReference type="EMBL" id="GEL97260.1"/>
    </source>
</evidence>
<evidence type="ECO:0008006" key="5">
    <source>
        <dbReference type="Google" id="ProtNLM"/>
    </source>
</evidence>
<dbReference type="GO" id="GO:0043448">
    <property type="term" value="P:alkane catabolic process"/>
    <property type="evidence" value="ECO:0007669"/>
    <property type="project" value="TreeGrafter"/>
</dbReference>
<sequence>MRRTILYSITALVAAATLTACGGGSDDETPESTGETTSAEESPAEESPAEEMSADLSTAETSLGTVVVDGDGMTAYYFSNDVKDSGTSACSGDCLTAWPPITTESETPTVEGVTGEIGTITGTDGSTQITIDGRPIYTFAQDTAPGDVNGQGVNDVWWVIAPDGAEITD</sequence>
<feature type="region of interest" description="Disordered" evidence="1">
    <location>
        <begin position="20"/>
        <end position="56"/>
    </location>
</feature>
<dbReference type="PANTHER" id="PTHR39335">
    <property type="entry name" value="BLL4220 PROTEIN"/>
    <property type="match status" value="1"/>
</dbReference>
<evidence type="ECO:0000256" key="2">
    <source>
        <dbReference type="SAM" id="SignalP"/>
    </source>
</evidence>
<dbReference type="InterPro" id="IPR005297">
    <property type="entry name" value="Lipoprotein_repeat"/>
</dbReference>
<dbReference type="PANTHER" id="PTHR39335:SF1">
    <property type="entry name" value="BLL4220 PROTEIN"/>
    <property type="match status" value="1"/>
</dbReference>
<protein>
    <recommendedName>
        <fullName evidence="5">Lipoprotein</fullName>
    </recommendedName>
</protein>
<name>A0A511JGZ8_9CELL</name>
<gene>
    <name evidence="3" type="ORF">CTE05_08070</name>
</gene>
<dbReference type="EMBL" id="BJWH01000003">
    <property type="protein sequence ID" value="GEL97260.1"/>
    <property type="molecule type" value="Genomic_DNA"/>
</dbReference>
<dbReference type="RefSeq" id="WP_146844838.1">
    <property type="nucleotide sequence ID" value="NZ_BJWH01000003.1"/>
</dbReference>
<dbReference type="AlphaFoldDB" id="A0A511JGZ8"/>
<reference evidence="3 4" key="1">
    <citation type="submission" date="2019-07" db="EMBL/GenBank/DDBJ databases">
        <title>Whole genome shotgun sequence of Cellulomonas terrae NBRC 100819.</title>
        <authorList>
            <person name="Hosoyama A."/>
            <person name="Uohara A."/>
            <person name="Ohji S."/>
            <person name="Ichikawa N."/>
        </authorList>
    </citation>
    <scope>NUCLEOTIDE SEQUENCE [LARGE SCALE GENOMIC DNA]</scope>
    <source>
        <strain evidence="3 4">NBRC 100819</strain>
    </source>
</reference>
<proteinExistence type="predicted"/>
<dbReference type="PROSITE" id="PS51257">
    <property type="entry name" value="PROKAR_LIPOPROTEIN"/>
    <property type="match status" value="1"/>
</dbReference>
<accession>A0A511JGZ8</accession>
<feature type="signal peptide" evidence="2">
    <location>
        <begin position="1"/>
        <end position="22"/>
    </location>
</feature>
<evidence type="ECO:0000313" key="4">
    <source>
        <dbReference type="Proteomes" id="UP000321049"/>
    </source>
</evidence>
<dbReference type="Proteomes" id="UP000321049">
    <property type="component" value="Unassembled WGS sequence"/>
</dbReference>
<keyword evidence="2" id="KW-0732">Signal</keyword>
<organism evidence="3 4">
    <name type="scientific">Cellulomonas terrae</name>
    <dbReference type="NCBI Taxonomy" id="311234"/>
    <lineage>
        <taxon>Bacteria</taxon>
        <taxon>Bacillati</taxon>
        <taxon>Actinomycetota</taxon>
        <taxon>Actinomycetes</taxon>
        <taxon>Micrococcales</taxon>
        <taxon>Cellulomonadaceae</taxon>
        <taxon>Cellulomonas</taxon>
    </lineage>
</organism>
<feature type="compositionally biased region" description="Low complexity" evidence="1">
    <location>
        <begin position="31"/>
        <end position="41"/>
    </location>
</feature>
<feature type="compositionally biased region" description="Acidic residues" evidence="1">
    <location>
        <begin position="42"/>
        <end position="53"/>
    </location>
</feature>
<feature type="chain" id="PRO_5038612970" description="Lipoprotein" evidence="2">
    <location>
        <begin position="23"/>
        <end position="169"/>
    </location>
</feature>
<dbReference type="Pfam" id="PF03640">
    <property type="entry name" value="Lipoprotein_15"/>
    <property type="match status" value="2"/>
</dbReference>